<gene>
    <name evidence="6" type="ORF">B0A64_16625</name>
</gene>
<reference evidence="6 7" key="1">
    <citation type="submission" date="2016-11" db="EMBL/GenBank/DDBJ databases">
        <title>Whole genomes of Flavobacteriaceae.</title>
        <authorList>
            <person name="Stine C."/>
            <person name="Li C."/>
            <person name="Tadesse D."/>
        </authorList>
    </citation>
    <scope>NUCLEOTIDE SEQUENCE [LARGE SCALE GENOMIC DNA]</scope>
    <source>
        <strain evidence="6 7">DSM 24704</strain>
    </source>
</reference>
<comment type="caution">
    <text evidence="6">The sequence shown here is derived from an EMBL/GenBank/DDBJ whole genome shotgun (WGS) entry which is preliminary data.</text>
</comment>
<dbReference type="RefSeq" id="WP_089480623.1">
    <property type="nucleotide sequence ID" value="NZ_MUGS01000035.1"/>
</dbReference>
<dbReference type="GO" id="GO:0016020">
    <property type="term" value="C:membrane"/>
    <property type="evidence" value="ECO:0007669"/>
    <property type="project" value="UniProtKB-SubCell"/>
</dbReference>
<proteinExistence type="predicted"/>
<dbReference type="OrthoDB" id="7960583at2"/>
<evidence type="ECO:0000256" key="1">
    <source>
        <dbReference type="ARBA" id="ARBA00004141"/>
    </source>
</evidence>
<keyword evidence="2 5" id="KW-0812">Transmembrane</keyword>
<name>A0A227P271_9FLAO</name>
<evidence type="ECO:0000256" key="4">
    <source>
        <dbReference type="ARBA" id="ARBA00023136"/>
    </source>
</evidence>
<dbReference type="EMBL" id="MUGS01000035">
    <property type="protein sequence ID" value="OXG03971.1"/>
    <property type="molecule type" value="Genomic_DNA"/>
</dbReference>
<keyword evidence="4 5" id="KW-0472">Membrane</keyword>
<evidence type="ECO:0000313" key="7">
    <source>
        <dbReference type="Proteomes" id="UP000214684"/>
    </source>
</evidence>
<dbReference type="InterPro" id="IPR032808">
    <property type="entry name" value="DoxX"/>
</dbReference>
<protein>
    <submittedName>
        <fullName evidence="6">DoxX-like family protein</fullName>
    </submittedName>
</protein>
<evidence type="ECO:0000256" key="2">
    <source>
        <dbReference type="ARBA" id="ARBA00022692"/>
    </source>
</evidence>
<accession>A0A227P271</accession>
<keyword evidence="7" id="KW-1185">Reference proteome</keyword>
<keyword evidence="3 5" id="KW-1133">Transmembrane helix</keyword>
<organism evidence="6 7">
    <name type="scientific">Flavobacterium araucananum</name>
    <dbReference type="NCBI Taxonomy" id="946678"/>
    <lineage>
        <taxon>Bacteria</taxon>
        <taxon>Pseudomonadati</taxon>
        <taxon>Bacteroidota</taxon>
        <taxon>Flavobacteriia</taxon>
        <taxon>Flavobacteriales</taxon>
        <taxon>Flavobacteriaceae</taxon>
        <taxon>Flavobacterium</taxon>
    </lineage>
</organism>
<dbReference type="AlphaFoldDB" id="A0A227P271"/>
<sequence length="120" mass="13410">MKTNKIIYWTTTGIITGMMLFSALGYFTNENMKASIAHLGFPDYFRIELGILKILGALVLIIPIFSNKTKALAYFGFTLTFISAFIAHYAIGDTASVVMMPVIFQVILIVSYTFHNKLKA</sequence>
<feature type="transmembrane region" description="Helical" evidence="5">
    <location>
        <begin position="72"/>
        <end position="91"/>
    </location>
</feature>
<dbReference type="Pfam" id="PF13564">
    <property type="entry name" value="DoxX_2"/>
    <property type="match status" value="1"/>
</dbReference>
<feature type="transmembrane region" description="Helical" evidence="5">
    <location>
        <begin position="97"/>
        <end position="114"/>
    </location>
</feature>
<evidence type="ECO:0000256" key="5">
    <source>
        <dbReference type="SAM" id="Phobius"/>
    </source>
</evidence>
<feature type="transmembrane region" description="Helical" evidence="5">
    <location>
        <begin position="7"/>
        <end position="27"/>
    </location>
</feature>
<evidence type="ECO:0000256" key="3">
    <source>
        <dbReference type="ARBA" id="ARBA00022989"/>
    </source>
</evidence>
<dbReference type="Proteomes" id="UP000214684">
    <property type="component" value="Unassembled WGS sequence"/>
</dbReference>
<evidence type="ECO:0000313" key="6">
    <source>
        <dbReference type="EMBL" id="OXG03971.1"/>
    </source>
</evidence>
<feature type="transmembrane region" description="Helical" evidence="5">
    <location>
        <begin position="47"/>
        <end position="65"/>
    </location>
</feature>
<comment type="subcellular location">
    <subcellularLocation>
        <location evidence="1">Membrane</location>
        <topology evidence="1">Multi-pass membrane protein</topology>
    </subcellularLocation>
</comment>